<protein>
    <recommendedName>
        <fullName evidence="3">S-adenosyl-L-methionine-dependent methyltransferase</fullName>
    </recommendedName>
</protein>
<organism evidence="1 2">
    <name type="scientific">Ajellomyces capsulatus (strain G186AR / H82 / ATCC MYA-2454 / RMSCC 2432)</name>
    <name type="common">Darling's disease fungus</name>
    <name type="synonym">Histoplasma capsulatum</name>
    <dbReference type="NCBI Taxonomy" id="447093"/>
    <lineage>
        <taxon>Eukaryota</taxon>
        <taxon>Fungi</taxon>
        <taxon>Dikarya</taxon>
        <taxon>Ascomycota</taxon>
        <taxon>Pezizomycotina</taxon>
        <taxon>Eurotiomycetes</taxon>
        <taxon>Eurotiomycetidae</taxon>
        <taxon>Onygenales</taxon>
        <taxon>Ajellomycetaceae</taxon>
        <taxon>Histoplasma</taxon>
    </lineage>
</organism>
<dbReference type="Gene3D" id="3.40.50.150">
    <property type="entry name" value="Vaccinia Virus protein VP39"/>
    <property type="match status" value="1"/>
</dbReference>
<dbReference type="SUPFAM" id="SSF53335">
    <property type="entry name" value="S-adenosyl-L-methionine-dependent methyltransferases"/>
    <property type="match status" value="1"/>
</dbReference>
<dbReference type="Proteomes" id="UP000001631">
    <property type="component" value="Unassembled WGS sequence"/>
</dbReference>
<dbReference type="PANTHER" id="PTHR43591:SF105">
    <property type="entry name" value="METHYLTRANSFERASE DOMAIN-CONTAINING PROTEIN-RELATED"/>
    <property type="match status" value="1"/>
</dbReference>
<dbReference type="InterPro" id="IPR029063">
    <property type="entry name" value="SAM-dependent_MTases_sf"/>
</dbReference>
<accession>C0NHR4</accession>
<dbReference type="AlphaFoldDB" id="C0NHR4"/>
<evidence type="ECO:0000313" key="2">
    <source>
        <dbReference type="Proteomes" id="UP000001631"/>
    </source>
</evidence>
<keyword evidence="2" id="KW-1185">Reference proteome</keyword>
<dbReference type="STRING" id="447093.C0NHR4"/>
<evidence type="ECO:0008006" key="3">
    <source>
        <dbReference type="Google" id="ProtNLM"/>
    </source>
</evidence>
<dbReference type="CDD" id="cd02440">
    <property type="entry name" value="AdoMet_MTases"/>
    <property type="match status" value="1"/>
</dbReference>
<dbReference type="GeneID" id="69035902"/>
<dbReference type="GO" id="GO:0008168">
    <property type="term" value="F:methyltransferase activity"/>
    <property type="evidence" value="ECO:0007669"/>
    <property type="project" value="TreeGrafter"/>
</dbReference>
<dbReference type="EMBL" id="GG663365">
    <property type="protein sequence ID" value="EEH09349.1"/>
    <property type="molecule type" value="Genomic_DNA"/>
</dbReference>
<dbReference type="RefSeq" id="XP_045289830.1">
    <property type="nucleotide sequence ID" value="XM_045429935.1"/>
</dbReference>
<name>C0NHR4_AJECG</name>
<evidence type="ECO:0000313" key="1">
    <source>
        <dbReference type="EMBL" id="EEH09349.1"/>
    </source>
</evidence>
<dbReference type="VEuPathDB" id="FungiDB:I7I50_01491"/>
<dbReference type="PANTHER" id="PTHR43591">
    <property type="entry name" value="METHYLTRANSFERASE"/>
    <property type="match status" value="1"/>
</dbReference>
<dbReference type="InParanoid" id="C0NHR4"/>
<dbReference type="Pfam" id="PF13489">
    <property type="entry name" value="Methyltransf_23"/>
    <property type="match status" value="1"/>
</dbReference>
<proteinExistence type="predicted"/>
<dbReference type="HOGENOM" id="CLU_010595_0_2_1"/>
<gene>
    <name evidence="1" type="ORF">HCBG_02886</name>
</gene>
<reference evidence="1" key="1">
    <citation type="submission" date="2009-02" db="EMBL/GenBank/DDBJ databases">
        <title>The Genome Sequence of Ajellomyces capsulatus strain G186AR.</title>
        <authorList>
            <consortium name="The Broad Institute Genome Sequencing Platform"/>
            <person name="Champion M."/>
            <person name="Cuomo C."/>
            <person name="Ma L.-J."/>
            <person name="Henn M.R."/>
            <person name="Sil A."/>
            <person name="Goldman B."/>
            <person name="Young S.K."/>
            <person name="Kodira C.D."/>
            <person name="Zeng Q."/>
            <person name="Koehrsen M."/>
            <person name="Alvarado L."/>
            <person name="Berlin A."/>
            <person name="Borenstein D."/>
            <person name="Chen Z."/>
            <person name="Engels R."/>
            <person name="Freedman E."/>
            <person name="Gellesch M."/>
            <person name="Goldberg J."/>
            <person name="Griggs A."/>
            <person name="Gujja S."/>
            <person name="Heiman D."/>
            <person name="Hepburn T."/>
            <person name="Howarth C."/>
            <person name="Jen D."/>
            <person name="Larson L."/>
            <person name="Lewis B."/>
            <person name="Mehta T."/>
            <person name="Park D."/>
            <person name="Pearson M."/>
            <person name="Roberts A."/>
            <person name="Saif S."/>
            <person name="Shea T."/>
            <person name="Shenoy N."/>
            <person name="Sisk P."/>
            <person name="Stolte C."/>
            <person name="Sykes S."/>
            <person name="Walk T."/>
            <person name="White J."/>
            <person name="Yandava C."/>
            <person name="Klein B."/>
            <person name="McEwen J.G."/>
            <person name="Puccia R."/>
            <person name="Goldman G.H."/>
            <person name="Felipe M.S."/>
            <person name="Nino-Vega G."/>
            <person name="San-Blas G."/>
            <person name="Taylor J."/>
            <person name="Mendoza L."/>
            <person name="Galagan J."/>
            <person name="Nusbaum C."/>
            <person name="Birren B."/>
        </authorList>
    </citation>
    <scope>NUCLEOTIDE SEQUENCE</scope>
    <source>
        <strain evidence="1">G186AR</strain>
    </source>
</reference>
<sequence length="329" mass="37456">MDTGDPQDTVLVVDQDDTDSSYGGDLASETTSVTSSIYKFRLEHGRRYHGYKDGAYYAPNDEKANETLDIGHHAYLLLLKKKLYLAPIRNPQKVLDVGTGTGIWAIDFAEEHPQATVIGTDLSPTQPTWVPPNVSFMIDDCTEYPWTYGKNSMDFIHVRDLFGCIPDWSEFLAQCYETTKPGGYVQVANRAVWMEPDDNTIPADEKHALNIWRREFREVGERLGKTTTIMERQREEMEKAGFVDVTETRLKMPLGSWPKDKALKEVGRFYYLECLQGMDGWALALLTRVMGWDMAEVQVLLAKFREAMADRSIHCYVPVSIVYGRKPTS</sequence>